<organism evidence="6 7">
    <name type="scientific">Scytalidium lignicola</name>
    <name type="common">Hyphomycete</name>
    <dbReference type="NCBI Taxonomy" id="5539"/>
    <lineage>
        <taxon>Eukaryota</taxon>
        <taxon>Fungi</taxon>
        <taxon>Dikarya</taxon>
        <taxon>Ascomycota</taxon>
        <taxon>Pezizomycotina</taxon>
        <taxon>Leotiomycetes</taxon>
        <taxon>Leotiomycetes incertae sedis</taxon>
        <taxon>Scytalidium</taxon>
    </lineage>
</organism>
<keyword evidence="3" id="KW-0539">Nucleus</keyword>
<dbReference type="OrthoDB" id="5392779at2759"/>
<feature type="non-terminal residue" evidence="6">
    <location>
        <position position="1"/>
    </location>
</feature>
<dbReference type="GO" id="GO:0006351">
    <property type="term" value="P:DNA-templated transcription"/>
    <property type="evidence" value="ECO:0007669"/>
    <property type="project" value="InterPro"/>
</dbReference>
<evidence type="ECO:0000259" key="5">
    <source>
        <dbReference type="SMART" id="SM00906"/>
    </source>
</evidence>
<evidence type="ECO:0000313" key="7">
    <source>
        <dbReference type="Proteomes" id="UP000258309"/>
    </source>
</evidence>
<dbReference type="AlphaFoldDB" id="A0A3E2HJT6"/>
<comment type="caution">
    <text evidence="6">The sequence shown here is derived from an EMBL/GenBank/DDBJ whole genome shotgun (WGS) entry which is preliminary data.</text>
</comment>
<dbReference type="PANTHER" id="PTHR47840:SF1">
    <property type="entry name" value="ZN(II)2CYS6 TRANSCRIPTION FACTOR (EUROFUNG)"/>
    <property type="match status" value="1"/>
</dbReference>
<sequence length="684" mass="77039">MEDEHRRKRVRKRRKVRCQFSSDEVSVCTGCLARGTSCVSQEFPEDHDSASGGAYSIGERLGRVELLLEKIVTKIESYERDEECQALPSPERLGTDVLTPSQHDNAPVLSLFDNVMIGRRNVTPKDPEHSIPTPSSVHSGNKTPQCRPPSKIERIRQTLADLLPCQKDADLISSESFSILIIHAISPHIGAFSEQNIKNISSTFNMTEVSKQHPTYIARTLLYIAVSIQQLPSDFDFSKLSLVPSAEARIEKYMATIQALVIADDELVCSLLGLECLLLQGLFHTNAGSLRRSWLAFRRALNVGQLMGIHRPEYSNSPQAIPGGSQMWHHIVRADRYLGLLLGLPFGSSDNTFGPDETFDNPKIDKDELYNRNLSIIAGGVMERNQTEYTHAFATTQELDEKLENLAREMPDSWWEVPQAFISDRSVECIDLFDRLMTHFWHYQLEALLHLPFMLRASTERRYEYSKFSCLKASREMIYRYLLLRCSPSGTFCCKTIDFSAFTAAVTLFLGLLEPGQKMETSDDRQQRETDQALVKAVADGMEKLATEKKDLLAAQSAEVIRTLLAIRNSRSHSGNLRLTIPYFGTISISCTPPSSNETPKNSISVSNQQAVMNHQVPDQQWPSEDLSCSQNPFAVPVVSFMSSQFPPVVGDPLNPLEGWQSQEAENMYFDSLLNIDLESNWKF</sequence>
<keyword evidence="2" id="KW-0804">Transcription</keyword>
<dbReference type="SMART" id="SM00906">
    <property type="entry name" value="Fungal_trans"/>
    <property type="match status" value="1"/>
</dbReference>
<feature type="region of interest" description="Disordered" evidence="4">
    <location>
        <begin position="121"/>
        <end position="149"/>
    </location>
</feature>
<dbReference type="OMA" id="MRWFALR"/>
<gene>
    <name evidence="6" type="ORF">B7463_g2980</name>
</gene>
<dbReference type="GO" id="GO:0008270">
    <property type="term" value="F:zinc ion binding"/>
    <property type="evidence" value="ECO:0007669"/>
    <property type="project" value="InterPro"/>
</dbReference>
<feature type="compositionally biased region" description="Polar residues" evidence="4">
    <location>
        <begin position="132"/>
        <end position="144"/>
    </location>
</feature>
<dbReference type="EMBL" id="NCSJ02000037">
    <property type="protein sequence ID" value="RFU33311.1"/>
    <property type="molecule type" value="Genomic_DNA"/>
</dbReference>
<dbReference type="GO" id="GO:0003677">
    <property type="term" value="F:DNA binding"/>
    <property type="evidence" value="ECO:0007669"/>
    <property type="project" value="InterPro"/>
</dbReference>
<evidence type="ECO:0000256" key="3">
    <source>
        <dbReference type="ARBA" id="ARBA00023242"/>
    </source>
</evidence>
<proteinExistence type="predicted"/>
<evidence type="ECO:0000256" key="1">
    <source>
        <dbReference type="ARBA" id="ARBA00023015"/>
    </source>
</evidence>
<feature type="domain" description="Xylanolytic transcriptional activator regulatory" evidence="5">
    <location>
        <begin position="293"/>
        <end position="361"/>
    </location>
</feature>
<protein>
    <recommendedName>
        <fullName evidence="5">Xylanolytic transcriptional activator regulatory domain-containing protein</fullName>
    </recommendedName>
</protein>
<name>A0A3E2HJT6_SCYLI</name>
<dbReference type="Proteomes" id="UP000258309">
    <property type="component" value="Unassembled WGS sequence"/>
</dbReference>
<keyword evidence="1" id="KW-0805">Transcription regulation</keyword>
<feature type="non-terminal residue" evidence="6">
    <location>
        <position position="684"/>
    </location>
</feature>
<dbReference type="CDD" id="cd12148">
    <property type="entry name" value="fungal_TF_MHR"/>
    <property type="match status" value="1"/>
</dbReference>
<reference evidence="6 7" key="1">
    <citation type="submission" date="2018-05" db="EMBL/GenBank/DDBJ databases">
        <title>Draft genome sequence of Scytalidium lignicola DSM 105466, a ubiquitous saprotrophic fungus.</title>
        <authorList>
            <person name="Buettner E."/>
            <person name="Gebauer A.M."/>
            <person name="Hofrichter M."/>
            <person name="Liers C."/>
            <person name="Kellner H."/>
        </authorList>
    </citation>
    <scope>NUCLEOTIDE SEQUENCE [LARGE SCALE GENOMIC DNA]</scope>
    <source>
        <strain evidence="6 7">DSM 105466</strain>
    </source>
</reference>
<dbReference type="STRING" id="5539.A0A3E2HJT6"/>
<evidence type="ECO:0000256" key="2">
    <source>
        <dbReference type="ARBA" id="ARBA00023163"/>
    </source>
</evidence>
<dbReference type="PANTHER" id="PTHR47840">
    <property type="entry name" value="ZN(II)2CYS6 TRANSCRIPTION FACTOR (EUROFUNG)-RELATED"/>
    <property type="match status" value="1"/>
</dbReference>
<accession>A0A3E2HJT6</accession>
<dbReference type="InterPro" id="IPR007219">
    <property type="entry name" value="XnlR_reg_dom"/>
</dbReference>
<keyword evidence="7" id="KW-1185">Reference proteome</keyword>
<evidence type="ECO:0000313" key="6">
    <source>
        <dbReference type="EMBL" id="RFU33311.1"/>
    </source>
</evidence>
<evidence type="ECO:0000256" key="4">
    <source>
        <dbReference type="SAM" id="MobiDB-lite"/>
    </source>
</evidence>